<comment type="caution">
    <text evidence="9">The sequence shown here is derived from an EMBL/GenBank/DDBJ whole genome shotgun (WGS) entry which is preliminary data.</text>
</comment>
<keyword evidence="2 8" id="KW-0547">Nucleotide-binding</keyword>
<dbReference type="PANTHER" id="PTHR20275:SF0">
    <property type="entry name" value="NAD KINASE"/>
    <property type="match status" value="1"/>
</dbReference>
<dbReference type="InterPro" id="IPR017437">
    <property type="entry name" value="ATP-NAD_kinase_PpnK-typ_C"/>
</dbReference>
<dbReference type="Pfam" id="PF01513">
    <property type="entry name" value="NAD_kinase"/>
    <property type="match status" value="1"/>
</dbReference>
<dbReference type="EMBL" id="AYSO01000012">
    <property type="protein sequence ID" value="KIE48168.1"/>
    <property type="molecule type" value="Genomic_DNA"/>
</dbReference>
<keyword evidence="1 8" id="KW-0808">Transferase</keyword>
<dbReference type="GO" id="GO:0046872">
    <property type="term" value="F:metal ion binding"/>
    <property type="evidence" value="ECO:0007669"/>
    <property type="project" value="UniProtKB-UniRule"/>
</dbReference>
<proteinExistence type="inferred from homology"/>
<keyword evidence="4 8" id="KW-0067">ATP-binding</keyword>
<keyword evidence="8" id="KW-0963">Cytoplasm</keyword>
<dbReference type="RefSeq" id="WP_039630222.1">
    <property type="nucleotide sequence ID" value="NZ_AYSO01000012.1"/>
</dbReference>
<evidence type="ECO:0000256" key="4">
    <source>
        <dbReference type="ARBA" id="ARBA00022840"/>
    </source>
</evidence>
<evidence type="ECO:0000256" key="1">
    <source>
        <dbReference type="ARBA" id="ARBA00022679"/>
    </source>
</evidence>
<comment type="subcellular location">
    <subcellularLocation>
        <location evidence="8">Cytoplasm</location>
    </subcellularLocation>
</comment>
<dbReference type="GO" id="GO:0005524">
    <property type="term" value="F:ATP binding"/>
    <property type="evidence" value="ECO:0007669"/>
    <property type="project" value="UniProtKB-KW"/>
</dbReference>
<name>A0A0C1U8W6_9CLOT</name>
<evidence type="ECO:0000256" key="2">
    <source>
        <dbReference type="ARBA" id="ARBA00022741"/>
    </source>
</evidence>
<dbReference type="Gene3D" id="3.40.50.10330">
    <property type="entry name" value="Probable inorganic polyphosphate/atp-NAD kinase, domain 1"/>
    <property type="match status" value="1"/>
</dbReference>
<feature type="binding site" evidence="8">
    <location>
        <position position="66"/>
    </location>
    <ligand>
        <name>NAD(+)</name>
        <dbReference type="ChEBI" id="CHEBI:57540"/>
    </ligand>
</feature>
<feature type="active site" description="Proton acceptor" evidence="8">
    <location>
        <position position="61"/>
    </location>
</feature>
<feature type="binding site" evidence="8">
    <location>
        <position position="162"/>
    </location>
    <ligand>
        <name>NAD(+)</name>
        <dbReference type="ChEBI" id="CHEBI:57540"/>
    </ligand>
</feature>
<protein>
    <recommendedName>
        <fullName evidence="8">NAD kinase</fullName>
        <ecNumber evidence="8">2.7.1.23</ecNumber>
    </recommendedName>
    <alternativeName>
        <fullName evidence="8">ATP-dependent NAD kinase</fullName>
    </alternativeName>
</protein>
<dbReference type="STRING" id="29341.RSJ17_12300"/>
<comment type="cofactor">
    <cofactor evidence="8">
        <name>a divalent metal cation</name>
        <dbReference type="ChEBI" id="CHEBI:60240"/>
    </cofactor>
</comment>
<dbReference type="OrthoDB" id="9774737at2"/>
<feature type="binding site" evidence="8">
    <location>
        <begin position="134"/>
        <end position="135"/>
    </location>
    <ligand>
        <name>NAD(+)</name>
        <dbReference type="ChEBI" id="CHEBI:57540"/>
    </ligand>
</feature>
<evidence type="ECO:0000256" key="5">
    <source>
        <dbReference type="ARBA" id="ARBA00022857"/>
    </source>
</evidence>
<dbReference type="GO" id="GO:0005737">
    <property type="term" value="C:cytoplasm"/>
    <property type="evidence" value="ECO:0007669"/>
    <property type="project" value="UniProtKB-SubCell"/>
</dbReference>
<dbReference type="Gene3D" id="2.60.200.30">
    <property type="entry name" value="Probable inorganic polyphosphate/atp-NAD kinase, domain 2"/>
    <property type="match status" value="1"/>
</dbReference>
<evidence type="ECO:0000313" key="10">
    <source>
        <dbReference type="Proteomes" id="UP000031366"/>
    </source>
</evidence>
<gene>
    <name evidence="8" type="primary">nadK</name>
    <name evidence="9" type="ORF">U732_3767</name>
</gene>
<dbReference type="Proteomes" id="UP000031366">
    <property type="component" value="Unassembled WGS sequence"/>
</dbReference>
<keyword evidence="3 8" id="KW-0418">Kinase</keyword>
<evidence type="ECO:0000256" key="6">
    <source>
        <dbReference type="ARBA" id="ARBA00023027"/>
    </source>
</evidence>
<feature type="binding site" evidence="8">
    <location>
        <position position="234"/>
    </location>
    <ligand>
        <name>NAD(+)</name>
        <dbReference type="ChEBI" id="CHEBI:57540"/>
    </ligand>
</feature>
<keyword evidence="10" id="KW-1185">Reference proteome</keyword>
<accession>A0A0C1U8W6</accession>
<sequence length="284" mass="32288">MKKIGININSTKDKEGKTIEYVELIVRKYFINCEIYKFYDALHLEEEKNRDLDLLIALGGDGTILRAARAVEKFETPILAVNIGHLGFLSSIELSDFEEAIKRIVNKEFHIDDRMMIKCSLPKSNSEYYYTALNDIVVSKGTLSRAISYYIYIDNTFYINYKADGLIISTPTGSTAYSLSAGGPIIYPTLDIISITPICPISVGIKTIVLHSENKINIKIKSYSEDAYLNIDGQNVVELNHDEEVFIEVLSRKCKLIKFNDYNYFKVLRKKIISRSIECEGDDS</sequence>
<dbReference type="GO" id="GO:0051287">
    <property type="term" value="F:NAD binding"/>
    <property type="evidence" value="ECO:0007669"/>
    <property type="project" value="UniProtKB-ARBA"/>
</dbReference>
<feature type="binding site" evidence="8">
    <location>
        <begin position="175"/>
        <end position="180"/>
    </location>
    <ligand>
        <name>NAD(+)</name>
        <dbReference type="ChEBI" id="CHEBI:57540"/>
    </ligand>
</feature>
<keyword evidence="6 8" id="KW-0520">NAD</keyword>
<keyword evidence="5 8" id="KW-0521">NADP</keyword>
<comment type="caution">
    <text evidence="8">Lacks conserved residue(s) required for the propagation of feature annotation.</text>
</comment>
<evidence type="ECO:0000256" key="8">
    <source>
        <dbReference type="HAMAP-Rule" id="MF_00361"/>
    </source>
</evidence>
<dbReference type="InterPro" id="IPR002504">
    <property type="entry name" value="NADK"/>
</dbReference>
<comment type="catalytic activity">
    <reaction evidence="7 8">
        <text>NAD(+) + ATP = ADP + NADP(+) + H(+)</text>
        <dbReference type="Rhea" id="RHEA:18629"/>
        <dbReference type="ChEBI" id="CHEBI:15378"/>
        <dbReference type="ChEBI" id="CHEBI:30616"/>
        <dbReference type="ChEBI" id="CHEBI:57540"/>
        <dbReference type="ChEBI" id="CHEBI:58349"/>
        <dbReference type="ChEBI" id="CHEBI:456216"/>
        <dbReference type="EC" id="2.7.1.23"/>
    </reaction>
</comment>
<evidence type="ECO:0000256" key="7">
    <source>
        <dbReference type="ARBA" id="ARBA00047925"/>
    </source>
</evidence>
<dbReference type="Pfam" id="PF20143">
    <property type="entry name" value="NAD_kinase_C"/>
    <property type="match status" value="1"/>
</dbReference>
<dbReference type="InterPro" id="IPR017438">
    <property type="entry name" value="ATP-NAD_kinase_N"/>
</dbReference>
<dbReference type="AlphaFoldDB" id="A0A0C1U8W6"/>
<dbReference type="HAMAP" id="MF_00361">
    <property type="entry name" value="NAD_kinase"/>
    <property type="match status" value="1"/>
</dbReference>
<evidence type="ECO:0000256" key="3">
    <source>
        <dbReference type="ARBA" id="ARBA00022777"/>
    </source>
</evidence>
<dbReference type="GO" id="GO:0003951">
    <property type="term" value="F:NAD+ kinase activity"/>
    <property type="evidence" value="ECO:0007669"/>
    <property type="project" value="UniProtKB-UniRule"/>
</dbReference>
<dbReference type="PANTHER" id="PTHR20275">
    <property type="entry name" value="NAD KINASE"/>
    <property type="match status" value="1"/>
</dbReference>
<dbReference type="InterPro" id="IPR016064">
    <property type="entry name" value="NAD/diacylglycerol_kinase_sf"/>
</dbReference>
<evidence type="ECO:0000313" key="9">
    <source>
        <dbReference type="EMBL" id="KIE48168.1"/>
    </source>
</evidence>
<reference evidence="9 10" key="1">
    <citation type="journal article" date="2015" name="Infect. Genet. Evol.">
        <title>Genomic sequences of six botulinum neurotoxin-producing strains representing three clostridial species illustrate the mobility and diversity of botulinum neurotoxin genes.</title>
        <authorList>
            <person name="Smith T.J."/>
            <person name="Hill K.K."/>
            <person name="Xie G."/>
            <person name="Foley B.T."/>
            <person name="Williamson C.H."/>
            <person name="Foster J.T."/>
            <person name="Johnson S.L."/>
            <person name="Chertkov O."/>
            <person name="Teshima H."/>
            <person name="Gibbons H.S."/>
            <person name="Johnsky L.A."/>
            <person name="Karavis M.A."/>
            <person name="Smith L.A."/>
        </authorList>
    </citation>
    <scope>NUCLEOTIDE SEQUENCE [LARGE SCALE GENOMIC DNA]</scope>
    <source>
        <strain evidence="9 10">CDC 2741</strain>
    </source>
</reference>
<comment type="similarity">
    <text evidence="8">Belongs to the NAD kinase family.</text>
</comment>
<feature type="binding site" evidence="8">
    <location>
        <begin position="61"/>
        <end position="62"/>
    </location>
    <ligand>
        <name>NAD(+)</name>
        <dbReference type="ChEBI" id="CHEBI:57540"/>
    </ligand>
</feature>
<comment type="function">
    <text evidence="8">Involved in the regulation of the intracellular balance of NAD and NADP, and is a key enzyme in the biosynthesis of NADP. Catalyzes specifically the phosphorylation on 2'-hydroxyl of the adenosine moiety of NAD to yield NADP.</text>
</comment>
<dbReference type="GO" id="GO:0019674">
    <property type="term" value="P:NAD+ metabolic process"/>
    <property type="evidence" value="ECO:0007669"/>
    <property type="project" value="InterPro"/>
</dbReference>
<dbReference type="EC" id="2.7.1.23" evidence="8"/>
<feature type="binding site" evidence="8">
    <location>
        <position position="145"/>
    </location>
    <ligand>
        <name>NAD(+)</name>
        <dbReference type="ChEBI" id="CHEBI:57540"/>
    </ligand>
</feature>
<feature type="binding site" evidence="8">
    <location>
        <position position="164"/>
    </location>
    <ligand>
        <name>NAD(+)</name>
        <dbReference type="ChEBI" id="CHEBI:57540"/>
    </ligand>
</feature>
<dbReference type="SUPFAM" id="SSF111331">
    <property type="entry name" value="NAD kinase/diacylglycerol kinase-like"/>
    <property type="match status" value="1"/>
</dbReference>
<dbReference type="GO" id="GO:0006741">
    <property type="term" value="P:NADP+ biosynthetic process"/>
    <property type="evidence" value="ECO:0007669"/>
    <property type="project" value="UniProtKB-UniRule"/>
</dbReference>
<organism evidence="9 10">
    <name type="scientific">Clostridium argentinense CDC 2741</name>
    <dbReference type="NCBI Taxonomy" id="1418104"/>
    <lineage>
        <taxon>Bacteria</taxon>
        <taxon>Bacillati</taxon>
        <taxon>Bacillota</taxon>
        <taxon>Clostridia</taxon>
        <taxon>Eubacteriales</taxon>
        <taxon>Clostridiaceae</taxon>
        <taxon>Clostridium</taxon>
    </lineage>
</organism>